<comment type="caution">
    <text evidence="2">The sequence shown here is derived from an EMBL/GenBank/DDBJ whole genome shotgun (WGS) entry which is preliminary data.</text>
</comment>
<protein>
    <submittedName>
        <fullName evidence="2">Uncharacterized protein</fullName>
    </submittedName>
</protein>
<name>A0ABR1YCN4_9PEZI</name>
<reference evidence="2 3" key="1">
    <citation type="submission" date="2024-04" db="EMBL/GenBank/DDBJ databases">
        <title>Phyllosticta paracitricarpa is synonymous to the EU quarantine fungus P. citricarpa based on phylogenomic analyses.</title>
        <authorList>
            <consortium name="Lawrence Berkeley National Laboratory"/>
            <person name="Van Ingen-Buijs V.A."/>
            <person name="Van Westerhoven A.C."/>
            <person name="Haridas S."/>
            <person name="Skiadas P."/>
            <person name="Martin F."/>
            <person name="Groenewald J.Z."/>
            <person name="Crous P.W."/>
            <person name="Seidl M.F."/>
        </authorList>
    </citation>
    <scope>NUCLEOTIDE SEQUENCE [LARGE SCALE GENOMIC DNA]</scope>
    <source>
        <strain evidence="2 3">CBS 123374</strain>
    </source>
</reference>
<evidence type="ECO:0000256" key="1">
    <source>
        <dbReference type="SAM" id="MobiDB-lite"/>
    </source>
</evidence>
<sequence length="203" mass="23141">MATFKSLATKARKKFKRFSRHTDSDSRQESPKTLRSHAIRMLVDHELQQIQETNVAGEIHTFTSRGDPQHAESKMSPELTTSGFPKPDLTNHGPHPADVASPRESREWSWYPLPKSSQNLMSDDRDSLNPYLETASFVDVGTTIDPQRPSREYGRARFGYDFLFSDSTGEGDLFTEDNYIQAFFEEAATARMSILQTTPKYEK</sequence>
<feature type="compositionally biased region" description="Basic and acidic residues" evidence="1">
    <location>
        <begin position="20"/>
        <end position="32"/>
    </location>
</feature>
<feature type="region of interest" description="Disordered" evidence="1">
    <location>
        <begin position="1"/>
        <end position="34"/>
    </location>
</feature>
<keyword evidence="3" id="KW-1185">Reference proteome</keyword>
<accession>A0ABR1YCN4</accession>
<dbReference type="Proteomes" id="UP001492380">
    <property type="component" value="Unassembled WGS sequence"/>
</dbReference>
<evidence type="ECO:0000313" key="3">
    <source>
        <dbReference type="Proteomes" id="UP001492380"/>
    </source>
</evidence>
<gene>
    <name evidence="2" type="ORF">HDK90DRAFT_514378</name>
</gene>
<feature type="region of interest" description="Disordered" evidence="1">
    <location>
        <begin position="63"/>
        <end position="103"/>
    </location>
</feature>
<proteinExistence type="predicted"/>
<dbReference type="EMBL" id="JBBWRZ010000011">
    <property type="protein sequence ID" value="KAK8225929.1"/>
    <property type="molecule type" value="Genomic_DNA"/>
</dbReference>
<evidence type="ECO:0000313" key="2">
    <source>
        <dbReference type="EMBL" id="KAK8225929.1"/>
    </source>
</evidence>
<organism evidence="2 3">
    <name type="scientific">Phyllosticta capitalensis</name>
    <dbReference type="NCBI Taxonomy" id="121624"/>
    <lineage>
        <taxon>Eukaryota</taxon>
        <taxon>Fungi</taxon>
        <taxon>Dikarya</taxon>
        <taxon>Ascomycota</taxon>
        <taxon>Pezizomycotina</taxon>
        <taxon>Dothideomycetes</taxon>
        <taxon>Dothideomycetes incertae sedis</taxon>
        <taxon>Botryosphaeriales</taxon>
        <taxon>Phyllostictaceae</taxon>
        <taxon>Phyllosticta</taxon>
    </lineage>
</organism>
<feature type="compositionally biased region" description="Basic residues" evidence="1">
    <location>
        <begin position="10"/>
        <end position="19"/>
    </location>
</feature>